<accession>A0A8H3TZJ7</accession>
<name>A0A8H3TZJ7_9TREE</name>
<dbReference type="AlphaFoldDB" id="A0A8H3TZJ7"/>
<dbReference type="EMBL" id="BLZA01000035">
    <property type="protein sequence ID" value="GHJ89059.1"/>
    <property type="molecule type" value="Genomic_DNA"/>
</dbReference>
<evidence type="ECO:0000313" key="2">
    <source>
        <dbReference type="EMBL" id="GHJ89059.1"/>
    </source>
</evidence>
<gene>
    <name evidence="2" type="ORF">NliqN6_5461</name>
</gene>
<evidence type="ECO:0000313" key="3">
    <source>
        <dbReference type="Proteomes" id="UP000620104"/>
    </source>
</evidence>
<dbReference type="Proteomes" id="UP000620104">
    <property type="component" value="Unassembled WGS sequence"/>
</dbReference>
<organism evidence="2 3">
    <name type="scientific">Naganishia liquefaciens</name>
    <dbReference type="NCBI Taxonomy" id="104408"/>
    <lineage>
        <taxon>Eukaryota</taxon>
        <taxon>Fungi</taxon>
        <taxon>Dikarya</taxon>
        <taxon>Basidiomycota</taxon>
        <taxon>Agaricomycotina</taxon>
        <taxon>Tremellomycetes</taxon>
        <taxon>Filobasidiales</taxon>
        <taxon>Filobasidiaceae</taxon>
        <taxon>Naganishia</taxon>
    </lineage>
</organism>
<keyword evidence="3" id="KW-1185">Reference proteome</keyword>
<dbReference type="OrthoDB" id="9995831at2759"/>
<feature type="compositionally biased region" description="Polar residues" evidence="1">
    <location>
        <begin position="1"/>
        <end position="22"/>
    </location>
</feature>
<sequence>MSLSTGHTISEKNPPTQSSTGDIYQPISGASALPETPQRHTTSRLTRSITNSSFRSTTCTGFAATGQGISEEQYRLLLELQRLLYHGPGEKTYLEDDDEDGVRDGQERKEQLRVFMHRYLETDCLYESPLITLHSRQLFLDAAALATDLAKGSLPSLWPRAVATHVKSAVRWGLGKVFTLSDTVRPAQEDPEFGNIDAVQQVAQRLALGDQLKMAVVPMVDYQQQKDAWWNAWEIGSECVEVGGFETYEGYHLGVFDHTMTLDILPSILPPAPETESRMPVSSAITSPNASISHSHNHLPPLFVELQTRTHRPTPQRSLPVAAIQYMLSSVLRYRLRIRTFVEFNEAGKITYIRDVIDLRDAFEAVVPFGRNIGWVGRRIGGVVLAGLGAVVSSPSRTSPLAGSQERGRGLYARHLAMQDRLGPRDLFAGIGPTQSARPSLNALGLQEAWQPTASAAIPTELMTAPDVDHDVQFSSR</sequence>
<protein>
    <submittedName>
        <fullName evidence="2">Uncharacterized protein</fullName>
    </submittedName>
</protein>
<reference evidence="2" key="1">
    <citation type="submission" date="2020-07" db="EMBL/GenBank/DDBJ databases">
        <title>Draft Genome Sequence of a Deep-Sea Yeast, Naganishia (Cryptococcus) liquefaciens strain N6.</title>
        <authorList>
            <person name="Han Y.W."/>
            <person name="Kajitani R."/>
            <person name="Morimoto H."/>
            <person name="Parhat M."/>
            <person name="Tsubouchi H."/>
            <person name="Bakenova O."/>
            <person name="Ogata M."/>
            <person name="Argunhan B."/>
            <person name="Aoki R."/>
            <person name="Kajiwara S."/>
            <person name="Itoh T."/>
            <person name="Iwasaki H."/>
        </authorList>
    </citation>
    <scope>NUCLEOTIDE SEQUENCE</scope>
    <source>
        <strain evidence="2">N6</strain>
    </source>
</reference>
<proteinExistence type="predicted"/>
<feature type="region of interest" description="Disordered" evidence="1">
    <location>
        <begin position="1"/>
        <end position="46"/>
    </location>
</feature>
<evidence type="ECO:0000256" key="1">
    <source>
        <dbReference type="SAM" id="MobiDB-lite"/>
    </source>
</evidence>
<comment type="caution">
    <text evidence="2">The sequence shown here is derived from an EMBL/GenBank/DDBJ whole genome shotgun (WGS) entry which is preliminary data.</text>
</comment>